<dbReference type="InterPro" id="IPR036097">
    <property type="entry name" value="HisK_dim/P_sf"/>
</dbReference>
<dbReference type="FunFam" id="1.10.287.130:FF:000001">
    <property type="entry name" value="Two-component sensor histidine kinase"/>
    <property type="match status" value="1"/>
</dbReference>
<dbReference type="Pfam" id="PF00512">
    <property type="entry name" value="HisKA"/>
    <property type="match status" value="1"/>
</dbReference>
<comment type="caution">
    <text evidence="18">The sequence shown here is derived from an EMBL/GenBank/DDBJ whole genome shotgun (WGS) entry which is preliminary data.</text>
</comment>
<evidence type="ECO:0000259" key="17">
    <source>
        <dbReference type="PROSITE" id="PS50885"/>
    </source>
</evidence>
<feature type="region of interest" description="Disordered" evidence="14">
    <location>
        <begin position="1"/>
        <end position="21"/>
    </location>
</feature>
<dbReference type="Gene3D" id="1.10.287.130">
    <property type="match status" value="1"/>
</dbReference>
<name>A0A923LS75_9FIRM</name>
<dbReference type="SMART" id="SM00387">
    <property type="entry name" value="HATPase_c"/>
    <property type="match status" value="1"/>
</dbReference>
<dbReference type="AlphaFoldDB" id="A0A923LS75"/>
<comment type="subcellular location">
    <subcellularLocation>
        <location evidence="2">Cell membrane</location>
        <topology evidence="2">Multi-pass membrane protein</topology>
    </subcellularLocation>
</comment>
<dbReference type="InterPro" id="IPR003661">
    <property type="entry name" value="HisK_dim/P_dom"/>
</dbReference>
<dbReference type="PANTHER" id="PTHR45528">
    <property type="entry name" value="SENSOR HISTIDINE KINASE CPXA"/>
    <property type="match status" value="1"/>
</dbReference>
<keyword evidence="4" id="KW-1003">Cell membrane</keyword>
<dbReference type="GO" id="GO:0005886">
    <property type="term" value="C:plasma membrane"/>
    <property type="evidence" value="ECO:0007669"/>
    <property type="project" value="UniProtKB-SubCell"/>
</dbReference>
<keyword evidence="13 15" id="KW-0472">Membrane</keyword>
<dbReference type="SUPFAM" id="SSF158472">
    <property type="entry name" value="HAMP domain-like"/>
    <property type="match status" value="1"/>
</dbReference>
<dbReference type="Pfam" id="PF02518">
    <property type="entry name" value="HATPase_c"/>
    <property type="match status" value="1"/>
</dbReference>
<dbReference type="SMART" id="SM00388">
    <property type="entry name" value="HisKA"/>
    <property type="match status" value="1"/>
</dbReference>
<evidence type="ECO:0000256" key="8">
    <source>
        <dbReference type="ARBA" id="ARBA00022741"/>
    </source>
</evidence>
<organism evidence="18 19">
    <name type="scientific">Agathobaculum faecis</name>
    <dbReference type="NCBI Taxonomy" id="2763013"/>
    <lineage>
        <taxon>Bacteria</taxon>
        <taxon>Bacillati</taxon>
        <taxon>Bacillota</taxon>
        <taxon>Clostridia</taxon>
        <taxon>Eubacteriales</taxon>
        <taxon>Butyricicoccaceae</taxon>
        <taxon>Agathobaculum</taxon>
    </lineage>
</organism>
<keyword evidence="6" id="KW-0808">Transferase</keyword>
<dbReference type="PANTHER" id="PTHR45528:SF1">
    <property type="entry name" value="SENSOR HISTIDINE KINASE CPXA"/>
    <property type="match status" value="1"/>
</dbReference>
<dbReference type="Pfam" id="PF00672">
    <property type="entry name" value="HAMP"/>
    <property type="match status" value="1"/>
</dbReference>
<feature type="domain" description="HAMP" evidence="17">
    <location>
        <begin position="216"/>
        <end position="268"/>
    </location>
</feature>
<dbReference type="InterPro" id="IPR005467">
    <property type="entry name" value="His_kinase_dom"/>
</dbReference>
<evidence type="ECO:0000256" key="13">
    <source>
        <dbReference type="ARBA" id="ARBA00023136"/>
    </source>
</evidence>
<dbReference type="Gene3D" id="3.30.565.10">
    <property type="entry name" value="Histidine kinase-like ATPase, C-terminal domain"/>
    <property type="match status" value="1"/>
</dbReference>
<evidence type="ECO:0000256" key="1">
    <source>
        <dbReference type="ARBA" id="ARBA00000085"/>
    </source>
</evidence>
<dbReference type="PROSITE" id="PS50109">
    <property type="entry name" value="HIS_KIN"/>
    <property type="match status" value="1"/>
</dbReference>
<evidence type="ECO:0000256" key="6">
    <source>
        <dbReference type="ARBA" id="ARBA00022679"/>
    </source>
</evidence>
<proteinExistence type="predicted"/>
<keyword evidence="12" id="KW-0902">Two-component regulatory system</keyword>
<dbReference type="GO" id="GO:0000155">
    <property type="term" value="F:phosphorelay sensor kinase activity"/>
    <property type="evidence" value="ECO:0007669"/>
    <property type="project" value="InterPro"/>
</dbReference>
<feature type="transmembrane region" description="Helical" evidence="15">
    <location>
        <begin position="189"/>
        <end position="209"/>
    </location>
</feature>
<dbReference type="InterPro" id="IPR003660">
    <property type="entry name" value="HAMP_dom"/>
</dbReference>
<dbReference type="Proteomes" id="UP000606499">
    <property type="component" value="Unassembled WGS sequence"/>
</dbReference>
<dbReference type="SUPFAM" id="SSF47384">
    <property type="entry name" value="Homodimeric domain of signal transducing histidine kinase"/>
    <property type="match status" value="1"/>
</dbReference>
<dbReference type="EC" id="2.7.13.3" evidence="3"/>
<gene>
    <name evidence="18" type="ORF">H8S45_02385</name>
</gene>
<dbReference type="CDD" id="cd06225">
    <property type="entry name" value="HAMP"/>
    <property type="match status" value="1"/>
</dbReference>
<dbReference type="GO" id="GO:0005524">
    <property type="term" value="F:ATP binding"/>
    <property type="evidence" value="ECO:0007669"/>
    <property type="project" value="UniProtKB-KW"/>
</dbReference>
<evidence type="ECO:0000256" key="11">
    <source>
        <dbReference type="ARBA" id="ARBA00022989"/>
    </source>
</evidence>
<evidence type="ECO:0000256" key="9">
    <source>
        <dbReference type="ARBA" id="ARBA00022777"/>
    </source>
</evidence>
<evidence type="ECO:0000256" key="2">
    <source>
        <dbReference type="ARBA" id="ARBA00004651"/>
    </source>
</evidence>
<evidence type="ECO:0000256" key="15">
    <source>
        <dbReference type="SAM" id="Phobius"/>
    </source>
</evidence>
<evidence type="ECO:0000256" key="10">
    <source>
        <dbReference type="ARBA" id="ARBA00022840"/>
    </source>
</evidence>
<evidence type="ECO:0000256" key="3">
    <source>
        <dbReference type="ARBA" id="ARBA00012438"/>
    </source>
</evidence>
<keyword evidence="10" id="KW-0067">ATP-binding</keyword>
<keyword evidence="9" id="KW-0418">Kinase</keyword>
<dbReference type="InterPro" id="IPR004358">
    <property type="entry name" value="Sig_transdc_His_kin-like_C"/>
</dbReference>
<dbReference type="CDD" id="cd00082">
    <property type="entry name" value="HisKA"/>
    <property type="match status" value="1"/>
</dbReference>
<accession>A0A923LS75</accession>
<evidence type="ECO:0000259" key="16">
    <source>
        <dbReference type="PROSITE" id="PS50109"/>
    </source>
</evidence>
<dbReference type="SMART" id="SM00304">
    <property type="entry name" value="HAMP"/>
    <property type="match status" value="1"/>
</dbReference>
<dbReference type="EMBL" id="JACOPL010000002">
    <property type="protein sequence ID" value="MBC5724316.1"/>
    <property type="molecule type" value="Genomic_DNA"/>
</dbReference>
<evidence type="ECO:0000256" key="14">
    <source>
        <dbReference type="SAM" id="MobiDB-lite"/>
    </source>
</evidence>
<dbReference type="PRINTS" id="PR00344">
    <property type="entry name" value="BCTRLSENSOR"/>
</dbReference>
<feature type="domain" description="Histidine kinase" evidence="16">
    <location>
        <begin position="276"/>
        <end position="491"/>
    </location>
</feature>
<evidence type="ECO:0000256" key="12">
    <source>
        <dbReference type="ARBA" id="ARBA00023012"/>
    </source>
</evidence>
<keyword evidence="7 15" id="KW-0812">Transmembrane</keyword>
<dbReference type="SUPFAM" id="SSF55874">
    <property type="entry name" value="ATPase domain of HSP90 chaperone/DNA topoisomerase II/histidine kinase"/>
    <property type="match status" value="1"/>
</dbReference>
<evidence type="ECO:0000256" key="7">
    <source>
        <dbReference type="ARBA" id="ARBA00022692"/>
    </source>
</evidence>
<keyword evidence="19" id="KW-1185">Reference proteome</keyword>
<protein>
    <recommendedName>
        <fullName evidence="3">histidine kinase</fullName>
        <ecNumber evidence="3">2.7.13.3</ecNumber>
    </recommendedName>
</protein>
<dbReference type="RefSeq" id="WP_054326572.1">
    <property type="nucleotide sequence ID" value="NZ_JACOPL010000002.1"/>
</dbReference>
<dbReference type="CDD" id="cd18773">
    <property type="entry name" value="PDC1_HK_sensor"/>
    <property type="match status" value="1"/>
</dbReference>
<keyword evidence="8" id="KW-0547">Nucleotide-binding</keyword>
<evidence type="ECO:0000256" key="5">
    <source>
        <dbReference type="ARBA" id="ARBA00022553"/>
    </source>
</evidence>
<comment type="catalytic activity">
    <reaction evidence="1">
        <text>ATP + protein L-histidine = ADP + protein N-phospho-L-histidine.</text>
        <dbReference type="EC" id="2.7.13.3"/>
    </reaction>
</comment>
<dbReference type="InterPro" id="IPR003594">
    <property type="entry name" value="HATPase_dom"/>
</dbReference>
<keyword evidence="5" id="KW-0597">Phosphoprotein</keyword>
<dbReference type="CDD" id="cd00075">
    <property type="entry name" value="HATPase"/>
    <property type="match status" value="1"/>
</dbReference>
<dbReference type="InterPro" id="IPR050398">
    <property type="entry name" value="HssS/ArlS-like"/>
</dbReference>
<dbReference type="Gene3D" id="6.10.340.10">
    <property type="match status" value="1"/>
</dbReference>
<sequence>MIYRRSKKQPKAPPQPAAPKVLHSPGGIKGRWMMNSLSFVLVILAAVVILVTVGVSGYYYASVRDNLTSRATLKAETYHKYFTETYDQFYAQAESDVSTFSEQEKLEMQFLDRNGRILLSTSALTGGGMASTEDAAQALSTQKTAVFPGRDPLTDERVMSVTTPLLSSRGELIGGVRFITSLRIVERQIWIIIGIVILACLVFLMLVVASNSYFVKSIVDPVLKINTIAKEIAAGRYGVRLQKTYDDEIGELCDTINYMSDEISRAERMKNDFISSVSHELRTPLTAIGGWSETLLAGGGEDPEEVMQGLTIIQKEAGRLTRMVEELLDFARIESGRMKLEVELFDLSIELYEAVYMYENLLQKSGIRLSYDEDVDANYYINGDRHRMKQVFLNILDNAAKYGADGKKIDISLRREGGKIVASVRDYGQGIPEAELPFVKEKFYKGSSKQRGSGIGLAVTDEIVVLHGGTLDIASTLGAGTTVTITLPAAEAEEALGITGAIPKVPETPYTPEPKGDS</sequence>
<feature type="transmembrane region" description="Helical" evidence="15">
    <location>
        <begin position="39"/>
        <end position="61"/>
    </location>
</feature>
<dbReference type="InterPro" id="IPR036890">
    <property type="entry name" value="HATPase_C_sf"/>
</dbReference>
<feature type="compositionally biased region" description="Basic residues" evidence="14">
    <location>
        <begin position="1"/>
        <end position="10"/>
    </location>
</feature>
<evidence type="ECO:0000313" key="18">
    <source>
        <dbReference type="EMBL" id="MBC5724316.1"/>
    </source>
</evidence>
<dbReference type="PROSITE" id="PS50885">
    <property type="entry name" value="HAMP"/>
    <property type="match status" value="1"/>
</dbReference>
<reference evidence="18" key="1">
    <citation type="submission" date="2020-08" db="EMBL/GenBank/DDBJ databases">
        <title>Genome public.</title>
        <authorList>
            <person name="Liu C."/>
            <person name="Sun Q."/>
        </authorList>
    </citation>
    <scope>NUCLEOTIDE SEQUENCE</scope>
    <source>
        <strain evidence="18">NSJ-28</strain>
    </source>
</reference>
<keyword evidence="11 15" id="KW-1133">Transmembrane helix</keyword>
<evidence type="ECO:0000313" key="19">
    <source>
        <dbReference type="Proteomes" id="UP000606499"/>
    </source>
</evidence>
<evidence type="ECO:0000256" key="4">
    <source>
        <dbReference type="ARBA" id="ARBA00022475"/>
    </source>
</evidence>